<evidence type="ECO:0000313" key="11">
    <source>
        <dbReference type="RefSeq" id="XP_022154251.1"/>
    </source>
</evidence>
<keyword evidence="10" id="KW-1185">Reference proteome</keyword>
<evidence type="ECO:0000256" key="9">
    <source>
        <dbReference type="RuleBase" id="RU361169"/>
    </source>
</evidence>
<dbReference type="PANTHER" id="PTHR31375">
    <property type="match status" value="1"/>
</dbReference>
<evidence type="ECO:0000256" key="2">
    <source>
        <dbReference type="ARBA" id="ARBA00008834"/>
    </source>
</evidence>
<evidence type="ECO:0000256" key="5">
    <source>
        <dbReference type="ARBA" id="ARBA00022801"/>
    </source>
</evidence>
<dbReference type="GO" id="GO:0071555">
    <property type="term" value="P:cell wall organization"/>
    <property type="evidence" value="ECO:0007669"/>
    <property type="project" value="UniProtKB-KW"/>
</dbReference>
<keyword evidence="7" id="KW-0961">Cell wall biogenesis/degradation</keyword>
<protein>
    <submittedName>
        <fullName evidence="11">Probable polygalacturonase At3g15720</fullName>
    </submittedName>
</protein>
<dbReference type="SUPFAM" id="SSF51126">
    <property type="entry name" value="Pectin lyase-like"/>
    <property type="match status" value="1"/>
</dbReference>
<evidence type="ECO:0000256" key="4">
    <source>
        <dbReference type="ARBA" id="ARBA00022525"/>
    </source>
</evidence>
<accession>A0A6J1DN64</accession>
<dbReference type="OrthoDB" id="187139at2759"/>
<dbReference type="InterPro" id="IPR000743">
    <property type="entry name" value="Glyco_hydro_28"/>
</dbReference>
<sequence>MAPTKGSWLSDKTDRWIQFSDIDGLMVNGGGQFDGQGSSWWRDCQGNCPTALFFQNCNGLQLREMKHVNSAKNHISINSCNNAIISDLHIIAPKNSPNTDGIDITGSNNVLIQNSFIETGYDCIALNNGSTNIDIVDVTCGLGHGISIGSLRENGEFNLIENIHVRNCLFKDTLYGMTIKTWQGGYGYVRDITFEQITLVGVNIPIIIDRYYTNLASMRKNKLIGIKVSDVTFREVHGTSANETVIILNCSRSRCSNITMENVSMCTTIPGKEAEAFCENVDGRFTNVVPTVSCLSN</sequence>
<dbReference type="RefSeq" id="XP_022154251.1">
    <property type="nucleotide sequence ID" value="XM_022298559.1"/>
</dbReference>
<feature type="active site" evidence="8">
    <location>
        <position position="144"/>
    </location>
</feature>
<dbReference type="Pfam" id="PF00295">
    <property type="entry name" value="Glyco_hydro_28"/>
    <property type="match status" value="1"/>
</dbReference>
<dbReference type="InterPro" id="IPR006626">
    <property type="entry name" value="PbH1"/>
</dbReference>
<dbReference type="InterPro" id="IPR012334">
    <property type="entry name" value="Pectin_lyas_fold"/>
</dbReference>
<comment type="similarity">
    <text evidence="2 9">Belongs to the glycosyl hydrolase 28 family.</text>
</comment>
<comment type="subcellular location">
    <subcellularLocation>
        <location evidence="1">Secreted</location>
        <location evidence="1">Cell wall</location>
    </subcellularLocation>
</comment>
<dbReference type="Gene3D" id="2.160.20.10">
    <property type="entry name" value="Single-stranded right-handed beta-helix, Pectin lyase-like"/>
    <property type="match status" value="1"/>
</dbReference>
<proteinExistence type="inferred from homology"/>
<evidence type="ECO:0000256" key="3">
    <source>
        <dbReference type="ARBA" id="ARBA00022512"/>
    </source>
</evidence>
<keyword evidence="6 9" id="KW-0326">Glycosidase</keyword>
<dbReference type="GO" id="GO:0005975">
    <property type="term" value="P:carbohydrate metabolic process"/>
    <property type="evidence" value="ECO:0007669"/>
    <property type="project" value="InterPro"/>
</dbReference>
<dbReference type="PROSITE" id="PS00502">
    <property type="entry name" value="POLYGALACTURONASE"/>
    <property type="match status" value="1"/>
</dbReference>
<evidence type="ECO:0000256" key="6">
    <source>
        <dbReference type="ARBA" id="ARBA00023295"/>
    </source>
</evidence>
<dbReference type="SMART" id="SM00710">
    <property type="entry name" value="PbH1"/>
    <property type="match status" value="5"/>
</dbReference>
<dbReference type="GO" id="GO:0004650">
    <property type="term" value="F:polygalacturonase activity"/>
    <property type="evidence" value="ECO:0007669"/>
    <property type="project" value="InterPro"/>
</dbReference>
<evidence type="ECO:0000256" key="7">
    <source>
        <dbReference type="ARBA" id="ARBA00023316"/>
    </source>
</evidence>
<keyword evidence="3" id="KW-0134">Cell wall</keyword>
<gene>
    <name evidence="11" type="primary">LOC111021549</name>
</gene>
<keyword evidence="4" id="KW-0964">Secreted</keyword>
<reference evidence="11" key="1">
    <citation type="submission" date="2025-08" db="UniProtKB">
        <authorList>
            <consortium name="RefSeq"/>
        </authorList>
    </citation>
    <scope>IDENTIFICATION</scope>
    <source>
        <strain evidence="11">OHB3-1</strain>
    </source>
</reference>
<name>A0A6J1DN64_MOMCH</name>
<keyword evidence="5 9" id="KW-0378">Hydrolase</keyword>
<dbReference type="KEGG" id="mcha:111021549"/>
<dbReference type="Proteomes" id="UP000504603">
    <property type="component" value="Unplaced"/>
</dbReference>
<evidence type="ECO:0000313" key="10">
    <source>
        <dbReference type="Proteomes" id="UP000504603"/>
    </source>
</evidence>
<dbReference type="GeneID" id="111021549"/>
<evidence type="ECO:0000256" key="1">
    <source>
        <dbReference type="ARBA" id="ARBA00004191"/>
    </source>
</evidence>
<evidence type="ECO:0000256" key="8">
    <source>
        <dbReference type="PROSITE-ProRule" id="PRU10052"/>
    </source>
</evidence>
<organism evidence="10 11">
    <name type="scientific">Momordica charantia</name>
    <name type="common">Bitter gourd</name>
    <name type="synonym">Balsam pear</name>
    <dbReference type="NCBI Taxonomy" id="3673"/>
    <lineage>
        <taxon>Eukaryota</taxon>
        <taxon>Viridiplantae</taxon>
        <taxon>Streptophyta</taxon>
        <taxon>Embryophyta</taxon>
        <taxon>Tracheophyta</taxon>
        <taxon>Spermatophyta</taxon>
        <taxon>Magnoliopsida</taxon>
        <taxon>eudicotyledons</taxon>
        <taxon>Gunneridae</taxon>
        <taxon>Pentapetalae</taxon>
        <taxon>rosids</taxon>
        <taxon>fabids</taxon>
        <taxon>Cucurbitales</taxon>
        <taxon>Cucurbitaceae</taxon>
        <taxon>Momordiceae</taxon>
        <taxon>Momordica</taxon>
    </lineage>
</organism>
<dbReference type="InterPro" id="IPR011050">
    <property type="entry name" value="Pectin_lyase_fold/virulence"/>
</dbReference>
<dbReference type="AlphaFoldDB" id="A0A6J1DN64"/>